<dbReference type="Gene3D" id="3.40.50.1820">
    <property type="entry name" value="alpha/beta hydrolase"/>
    <property type="match status" value="1"/>
</dbReference>
<proteinExistence type="predicted"/>
<accession>A0A8J3FV42</accession>
<keyword evidence="3" id="KW-1185">Reference proteome</keyword>
<evidence type="ECO:0000313" key="2">
    <source>
        <dbReference type="EMBL" id="GGM40832.1"/>
    </source>
</evidence>
<reference evidence="2" key="1">
    <citation type="journal article" date="2014" name="Int. J. Syst. Evol. Microbiol.">
        <title>Complete genome sequence of Corynebacterium casei LMG S-19264T (=DSM 44701T), isolated from a smear-ripened cheese.</title>
        <authorList>
            <consortium name="US DOE Joint Genome Institute (JGI-PGF)"/>
            <person name="Walter F."/>
            <person name="Albersmeier A."/>
            <person name="Kalinowski J."/>
            <person name="Ruckert C."/>
        </authorList>
    </citation>
    <scope>NUCLEOTIDE SEQUENCE</scope>
    <source>
        <strain evidence="2">CGMCC 4.5737</strain>
    </source>
</reference>
<comment type="caution">
    <text evidence="2">The sequence shown here is derived from an EMBL/GenBank/DDBJ whole genome shotgun (WGS) entry which is preliminary data.</text>
</comment>
<dbReference type="SUPFAM" id="SSF53474">
    <property type="entry name" value="alpha/beta-Hydrolases"/>
    <property type="match status" value="1"/>
</dbReference>
<dbReference type="RefSeq" id="WP_229686057.1">
    <property type="nucleotide sequence ID" value="NZ_BMMK01000003.1"/>
</dbReference>
<evidence type="ECO:0000313" key="3">
    <source>
        <dbReference type="Proteomes" id="UP000637578"/>
    </source>
</evidence>
<evidence type="ECO:0000259" key="1">
    <source>
        <dbReference type="Pfam" id="PF08386"/>
    </source>
</evidence>
<dbReference type="InterPro" id="IPR013595">
    <property type="entry name" value="Pept_S33_TAP-like_C"/>
</dbReference>
<dbReference type="Proteomes" id="UP000637578">
    <property type="component" value="Unassembled WGS sequence"/>
</dbReference>
<name>A0A8J3FV42_9PSEU</name>
<dbReference type="InterPro" id="IPR029058">
    <property type="entry name" value="AB_hydrolase_fold"/>
</dbReference>
<dbReference type="AlphaFoldDB" id="A0A8J3FV42"/>
<feature type="domain" description="Peptidase S33 tripeptidyl aminopeptidase-like C-terminal" evidence="1">
    <location>
        <begin position="71"/>
        <end position="118"/>
    </location>
</feature>
<dbReference type="Pfam" id="PF08386">
    <property type="entry name" value="Abhydrolase_4"/>
    <property type="match status" value="1"/>
</dbReference>
<gene>
    <name evidence="2" type="ORF">GCM10012275_09730</name>
</gene>
<reference evidence="2" key="2">
    <citation type="submission" date="2020-09" db="EMBL/GenBank/DDBJ databases">
        <authorList>
            <person name="Sun Q."/>
            <person name="Zhou Y."/>
        </authorList>
    </citation>
    <scope>NUCLEOTIDE SEQUENCE</scope>
    <source>
        <strain evidence="2">CGMCC 4.5737</strain>
    </source>
</reference>
<organism evidence="2 3">
    <name type="scientific">Longimycelium tulufanense</name>
    <dbReference type="NCBI Taxonomy" id="907463"/>
    <lineage>
        <taxon>Bacteria</taxon>
        <taxon>Bacillati</taxon>
        <taxon>Actinomycetota</taxon>
        <taxon>Actinomycetes</taxon>
        <taxon>Pseudonocardiales</taxon>
        <taxon>Pseudonocardiaceae</taxon>
        <taxon>Longimycelium</taxon>
    </lineage>
</organism>
<dbReference type="EMBL" id="BMMK01000003">
    <property type="protein sequence ID" value="GGM40832.1"/>
    <property type="molecule type" value="Genomic_DNA"/>
</dbReference>
<sequence length="139" mass="15734">MFAQVGKPRDREAEITWRVEEFWRLLNGPVLPFDAEWFRRFEERLIDHTGRLDFPTTHNLIFPTGLDRATELANVSTPTLVIDTPEDPVNPPPHARHLACLIPTARLVTIPGMGHALSPAIFSPLTEAILTHTTTVDRH</sequence>
<protein>
    <recommendedName>
        <fullName evidence="1">Peptidase S33 tripeptidyl aminopeptidase-like C-terminal domain-containing protein</fullName>
    </recommendedName>
</protein>